<feature type="compositionally biased region" description="Low complexity" evidence="4">
    <location>
        <begin position="215"/>
        <end position="225"/>
    </location>
</feature>
<comment type="pathway">
    <text evidence="1">Phospholipid metabolism; phosphatidylethanolamine biosynthesis; phosphatidylethanolamine from ethanolamine: step 1/3.</text>
</comment>
<protein>
    <recommendedName>
        <fullName evidence="3">ethanolamine kinase</fullName>
        <ecNumber evidence="3">2.7.1.82</ecNumber>
    </recommendedName>
</protein>
<dbReference type="CDD" id="cd05157">
    <property type="entry name" value="ETNK_euk"/>
    <property type="match status" value="1"/>
</dbReference>
<sequence>MLLSASIRNEETLKTEKILVRIYGRGTNLIIDRDREFCSHLIMNAFKLAPSIHCRFNNGLIYGFLGGRSLDYCELSNKKIYPLIAQRLSQWHSIIDINLIEKSVLKLKKFNNEINLNMTDNTGKFFKDIWSLLEEWINIVPEIDGLINTCFENKDLFEDADETNLHSVLLNELNWFKKNFNNTSKVVACHCDLLSGNIIIPDSLSDELENDEKSNNNNNKSNNDSNDPDDYKIDLPDIDSNPISFIDYEYMIPAPRAFDMANHFMEWQGFDCDKSKVPKPEISNEILRLWSRSYLSYNTETTATNNNGNLDSEINKLINEIYLFYGMPGFYWGIWAGIQSSISLIDFDYSNYSGNRLGEYWTWKRDYLEKSGK</sequence>
<dbReference type="Gene3D" id="3.90.1200.10">
    <property type="match status" value="1"/>
</dbReference>
<dbReference type="GO" id="GO:0005737">
    <property type="term" value="C:cytoplasm"/>
    <property type="evidence" value="ECO:0007669"/>
    <property type="project" value="TreeGrafter"/>
</dbReference>
<comment type="caution">
    <text evidence="5">The sequence shown here is derived from an EMBL/GenBank/DDBJ whole genome shotgun (WGS) entry which is preliminary data.</text>
</comment>
<dbReference type="GO" id="GO:0006646">
    <property type="term" value="P:phosphatidylethanolamine biosynthetic process"/>
    <property type="evidence" value="ECO:0007669"/>
    <property type="project" value="TreeGrafter"/>
</dbReference>
<feature type="region of interest" description="Disordered" evidence="4">
    <location>
        <begin position="208"/>
        <end position="233"/>
    </location>
</feature>
<evidence type="ECO:0000256" key="1">
    <source>
        <dbReference type="ARBA" id="ARBA00037883"/>
    </source>
</evidence>
<dbReference type="AlphaFoldDB" id="A0A9W6T8P9"/>
<reference evidence="5" key="1">
    <citation type="submission" date="2023-04" db="EMBL/GenBank/DDBJ databases">
        <title>Candida boidinii NBRC 10035.</title>
        <authorList>
            <person name="Ichikawa N."/>
            <person name="Sato H."/>
            <person name="Tonouchi N."/>
        </authorList>
    </citation>
    <scope>NUCLEOTIDE SEQUENCE</scope>
    <source>
        <strain evidence="5">NBRC 10035</strain>
    </source>
</reference>
<dbReference type="GO" id="GO:0004305">
    <property type="term" value="F:ethanolamine kinase activity"/>
    <property type="evidence" value="ECO:0007669"/>
    <property type="project" value="UniProtKB-EC"/>
</dbReference>
<proteinExistence type="inferred from homology"/>
<dbReference type="Pfam" id="PF01633">
    <property type="entry name" value="Choline_kinase"/>
    <property type="match status" value="1"/>
</dbReference>
<evidence type="ECO:0000313" key="5">
    <source>
        <dbReference type="EMBL" id="GME77278.1"/>
    </source>
</evidence>
<dbReference type="EC" id="2.7.1.82" evidence="3"/>
<dbReference type="InterPro" id="IPR011009">
    <property type="entry name" value="Kinase-like_dom_sf"/>
</dbReference>
<evidence type="ECO:0000256" key="4">
    <source>
        <dbReference type="SAM" id="MobiDB-lite"/>
    </source>
</evidence>
<comment type="similarity">
    <text evidence="2">Belongs to the choline/ethanolamine kinase family.</text>
</comment>
<dbReference type="PANTHER" id="PTHR22603:SF66">
    <property type="entry name" value="ETHANOLAMINE KINASE"/>
    <property type="match status" value="1"/>
</dbReference>
<name>A0A9W6T8P9_CANBO</name>
<keyword evidence="6" id="KW-1185">Reference proteome</keyword>
<accession>A0A9W6T8P9</accession>
<organism evidence="5 6">
    <name type="scientific">Candida boidinii</name>
    <name type="common">Yeast</name>
    <dbReference type="NCBI Taxonomy" id="5477"/>
    <lineage>
        <taxon>Eukaryota</taxon>
        <taxon>Fungi</taxon>
        <taxon>Dikarya</taxon>
        <taxon>Ascomycota</taxon>
        <taxon>Saccharomycotina</taxon>
        <taxon>Pichiomycetes</taxon>
        <taxon>Pichiales</taxon>
        <taxon>Pichiaceae</taxon>
        <taxon>Ogataea</taxon>
        <taxon>Ogataea/Candida clade</taxon>
    </lineage>
</organism>
<gene>
    <name evidence="5" type="ORF">Cboi02_000548100</name>
</gene>
<dbReference type="EMBL" id="BSXN01002669">
    <property type="protein sequence ID" value="GME77278.1"/>
    <property type="molecule type" value="Genomic_DNA"/>
</dbReference>
<dbReference type="PANTHER" id="PTHR22603">
    <property type="entry name" value="CHOLINE/ETHANOALAMINE KINASE"/>
    <property type="match status" value="1"/>
</dbReference>
<dbReference type="Proteomes" id="UP001165120">
    <property type="component" value="Unassembled WGS sequence"/>
</dbReference>
<evidence type="ECO:0000313" key="6">
    <source>
        <dbReference type="Proteomes" id="UP001165120"/>
    </source>
</evidence>
<evidence type="ECO:0000256" key="2">
    <source>
        <dbReference type="ARBA" id="ARBA00038211"/>
    </source>
</evidence>
<dbReference type="SUPFAM" id="SSF56112">
    <property type="entry name" value="Protein kinase-like (PK-like)"/>
    <property type="match status" value="1"/>
</dbReference>
<evidence type="ECO:0000256" key="3">
    <source>
        <dbReference type="ARBA" id="ARBA00038874"/>
    </source>
</evidence>